<dbReference type="Proteomes" id="UP000092952">
    <property type="component" value="Chromosome"/>
</dbReference>
<dbReference type="SUPFAM" id="SSF54909">
    <property type="entry name" value="Dimeric alpha+beta barrel"/>
    <property type="match status" value="1"/>
</dbReference>
<sequence length="121" mass="13831">MAGVRVIVTLNFPSPEAAEQAVAGMAQAFKPVLQEPGALQYELFRSVDNPQRVILMEHWASRALYDQHWNKQMREQGAPDQEQARALSPTFEFYPQANYDLVDGIWQPLDPADRMTTIRWA</sequence>
<accession>A0A1B1YX14</accession>
<gene>
    <name evidence="2" type="ORF">PG2T_14645</name>
</gene>
<dbReference type="Gene3D" id="3.30.70.100">
    <property type="match status" value="1"/>
</dbReference>
<dbReference type="RefSeq" id="WP_068807147.1">
    <property type="nucleotide sequence ID" value="NZ_CP014671.1"/>
</dbReference>
<evidence type="ECO:0000313" key="3">
    <source>
        <dbReference type="Proteomes" id="UP000092952"/>
    </source>
</evidence>
<name>A0A1B1YX14_9GAMM</name>
<dbReference type="EMBL" id="CP014671">
    <property type="protein sequence ID" value="ANX05299.1"/>
    <property type="molecule type" value="Genomic_DNA"/>
</dbReference>
<dbReference type="Pfam" id="PF03992">
    <property type="entry name" value="ABM"/>
    <property type="match status" value="1"/>
</dbReference>
<dbReference type="InterPro" id="IPR007138">
    <property type="entry name" value="ABM_dom"/>
</dbReference>
<organism evidence="2 3">
    <name type="scientific">Immundisolibacter cernigliae</name>
    <dbReference type="NCBI Taxonomy" id="1810504"/>
    <lineage>
        <taxon>Bacteria</taxon>
        <taxon>Pseudomonadati</taxon>
        <taxon>Pseudomonadota</taxon>
        <taxon>Gammaproteobacteria</taxon>
        <taxon>Immundisolibacterales</taxon>
        <taxon>Immundisolibacteraceae</taxon>
        <taxon>Immundisolibacter</taxon>
    </lineage>
</organism>
<proteinExistence type="predicted"/>
<dbReference type="AlphaFoldDB" id="A0A1B1YX14"/>
<evidence type="ECO:0000313" key="2">
    <source>
        <dbReference type="EMBL" id="ANX05299.1"/>
    </source>
</evidence>
<dbReference type="KEGG" id="gbi:PG2T_14645"/>
<reference evidence="3" key="1">
    <citation type="submission" date="2016-03" db="EMBL/GenBank/DDBJ databases">
        <title>Complete genome sequence of Solimmundus cernigliae, representing a novel lineage of polycyclic aromatic hydrocarbon degraders within the Gammaproteobacteria.</title>
        <authorList>
            <person name="Singleton D.R."/>
            <person name="Dickey A.N."/>
            <person name="Scholl E.H."/>
            <person name="Wright F.A."/>
            <person name="Aitken M.D."/>
        </authorList>
    </citation>
    <scope>NUCLEOTIDE SEQUENCE [LARGE SCALE GENOMIC DNA]</scope>
    <source>
        <strain evidence="3">TR3.2</strain>
    </source>
</reference>
<dbReference type="InterPro" id="IPR011008">
    <property type="entry name" value="Dimeric_a/b-barrel"/>
</dbReference>
<dbReference type="STRING" id="1810504.PG2T_14645"/>
<dbReference type="OrthoDB" id="9812192at2"/>
<keyword evidence="3" id="KW-1185">Reference proteome</keyword>
<dbReference type="InParanoid" id="A0A1B1YX14"/>
<feature type="domain" description="ABM" evidence="1">
    <location>
        <begin position="4"/>
        <end position="70"/>
    </location>
</feature>
<evidence type="ECO:0000259" key="1">
    <source>
        <dbReference type="Pfam" id="PF03992"/>
    </source>
</evidence>
<protein>
    <recommendedName>
        <fullName evidence="1">ABM domain-containing protein</fullName>
    </recommendedName>
</protein>